<comment type="similarity">
    <text evidence="1">Belongs to the SIS family. PHI subfamily.</text>
</comment>
<accession>A0ABW8TCT2</accession>
<dbReference type="PANTHER" id="PTHR43443">
    <property type="entry name" value="3-HEXULOSE-6-PHOSPHATE ISOMERASE"/>
    <property type="match status" value="1"/>
</dbReference>
<dbReference type="InterPro" id="IPR046348">
    <property type="entry name" value="SIS_dom_sf"/>
</dbReference>
<dbReference type="PANTHER" id="PTHR43443:SF1">
    <property type="entry name" value="3-HEXULOSE-6-PHOSPHATE ISOMERASE"/>
    <property type="match status" value="1"/>
</dbReference>
<dbReference type="EC" id="5.3.1.27" evidence="3"/>
<name>A0ABW8TCT2_9CLOT</name>
<dbReference type="EMBL" id="JBJIAA010000005">
    <property type="protein sequence ID" value="MFL0250311.1"/>
    <property type="molecule type" value="Genomic_DNA"/>
</dbReference>
<keyword evidence="3" id="KW-0413">Isomerase</keyword>
<dbReference type="GO" id="GO:0043800">
    <property type="term" value="F:6-phospho-3-hexuloisomerase activity"/>
    <property type="evidence" value="ECO:0007669"/>
    <property type="project" value="UniProtKB-EC"/>
</dbReference>
<dbReference type="InterPro" id="IPR017552">
    <property type="entry name" value="PHI/rmpB"/>
</dbReference>
<protein>
    <submittedName>
        <fullName evidence="3">6-phospho-3-hexuloisomerase</fullName>
        <ecNumber evidence="3">5.3.1.27</ecNumber>
    </submittedName>
</protein>
<evidence type="ECO:0000256" key="1">
    <source>
        <dbReference type="ARBA" id="ARBA00009235"/>
    </source>
</evidence>
<proteinExistence type="inferred from homology"/>
<dbReference type="Proteomes" id="UP001623592">
    <property type="component" value="Unassembled WGS sequence"/>
</dbReference>
<sequence>MEVLSEILKEVNSVVKNVDEKEIDNIVQLISREKRIFVYGEGRSGLVGKCFAMRLMHLGYTVYVVGETITPAINENDMIIAISGSGETSMVLNLVKKAKDKGASIIGVSSKKASSLIKVSSSFLIVPGAVKSDNNVKSIQILSSLFDQSLHIVLDALCLKLSYKDKLDNKEAIKNHSNLE</sequence>
<evidence type="ECO:0000259" key="2">
    <source>
        <dbReference type="PROSITE" id="PS51464"/>
    </source>
</evidence>
<dbReference type="Pfam" id="PF01380">
    <property type="entry name" value="SIS"/>
    <property type="match status" value="1"/>
</dbReference>
<dbReference type="NCBIfam" id="TIGR03127">
    <property type="entry name" value="RuMP_HxlB"/>
    <property type="match status" value="1"/>
</dbReference>
<comment type="caution">
    <text evidence="3">The sequence shown here is derived from an EMBL/GenBank/DDBJ whole genome shotgun (WGS) entry which is preliminary data.</text>
</comment>
<dbReference type="Gene3D" id="3.40.50.10490">
    <property type="entry name" value="Glucose-6-phosphate isomerase like protein, domain 1"/>
    <property type="match status" value="1"/>
</dbReference>
<dbReference type="CDD" id="cd05005">
    <property type="entry name" value="SIS_PHI"/>
    <property type="match status" value="1"/>
</dbReference>
<reference evidence="3 4" key="1">
    <citation type="submission" date="2024-11" db="EMBL/GenBank/DDBJ databases">
        <authorList>
            <person name="Heng Y.C."/>
            <person name="Lim A.C.H."/>
            <person name="Lee J.K.Y."/>
            <person name="Kittelmann S."/>
        </authorList>
    </citation>
    <scope>NUCLEOTIDE SEQUENCE [LARGE SCALE GENOMIC DNA]</scope>
    <source>
        <strain evidence="3 4">WILCCON 0114</strain>
    </source>
</reference>
<dbReference type="PROSITE" id="PS51464">
    <property type="entry name" value="SIS"/>
    <property type="match status" value="1"/>
</dbReference>
<gene>
    <name evidence="3" type="primary">hxlB</name>
    <name evidence="3" type="ORF">ACJDT4_07725</name>
</gene>
<dbReference type="RefSeq" id="WP_406786972.1">
    <property type="nucleotide sequence ID" value="NZ_JBJIAA010000005.1"/>
</dbReference>
<keyword evidence="4" id="KW-1185">Reference proteome</keyword>
<feature type="domain" description="SIS" evidence="2">
    <location>
        <begin position="26"/>
        <end position="167"/>
    </location>
</feature>
<evidence type="ECO:0000313" key="4">
    <source>
        <dbReference type="Proteomes" id="UP001623592"/>
    </source>
</evidence>
<organism evidence="3 4">
    <name type="scientific">Clostridium neuense</name>
    <dbReference type="NCBI Taxonomy" id="1728934"/>
    <lineage>
        <taxon>Bacteria</taxon>
        <taxon>Bacillati</taxon>
        <taxon>Bacillota</taxon>
        <taxon>Clostridia</taxon>
        <taxon>Eubacteriales</taxon>
        <taxon>Clostridiaceae</taxon>
        <taxon>Clostridium</taxon>
    </lineage>
</organism>
<evidence type="ECO:0000313" key="3">
    <source>
        <dbReference type="EMBL" id="MFL0250311.1"/>
    </source>
</evidence>
<dbReference type="SUPFAM" id="SSF53697">
    <property type="entry name" value="SIS domain"/>
    <property type="match status" value="1"/>
</dbReference>
<dbReference type="InterPro" id="IPR001347">
    <property type="entry name" value="SIS_dom"/>
</dbReference>